<dbReference type="Proteomes" id="UP000215256">
    <property type="component" value="Chromosome 2"/>
</dbReference>
<dbReference type="EMBL" id="CP022603">
    <property type="protein sequence ID" value="ASV84414.1"/>
    <property type="molecule type" value="Genomic_DNA"/>
</dbReference>
<sequence>MMLPDSKVAENFVIPILRKIAITTASAETALSKNFGA</sequence>
<proteinExistence type="predicted"/>
<dbReference type="AlphaFoldDB" id="A0A248UCM5"/>
<organism evidence="1 2">
    <name type="scientific">Ochrobactrum quorumnocens</name>
    <dbReference type="NCBI Taxonomy" id="271865"/>
    <lineage>
        <taxon>Bacteria</taxon>
        <taxon>Pseudomonadati</taxon>
        <taxon>Pseudomonadota</taxon>
        <taxon>Alphaproteobacteria</taxon>
        <taxon>Hyphomicrobiales</taxon>
        <taxon>Brucellaceae</taxon>
        <taxon>Brucella/Ochrobactrum group</taxon>
        <taxon>Ochrobactrum</taxon>
    </lineage>
</organism>
<accession>A0A248UCM5</accession>
<gene>
    <name evidence="1" type="ORF">CES85_5208</name>
</gene>
<dbReference type="KEGG" id="och:CES85_5208"/>
<protein>
    <submittedName>
        <fullName evidence="1">Uncharacterized protein</fullName>
    </submittedName>
</protein>
<evidence type="ECO:0000313" key="1">
    <source>
        <dbReference type="EMBL" id="ASV84414.1"/>
    </source>
</evidence>
<name>A0A248UCM5_9HYPH</name>
<reference evidence="1 2" key="1">
    <citation type="submission" date="2017-07" db="EMBL/GenBank/DDBJ databases">
        <title>Phylogenetic study on the rhizospheric bacterium Ochrobactrum sp. A44.</title>
        <authorList>
            <person name="Krzyzanowska D.M."/>
            <person name="Ossowicki A."/>
            <person name="Rajewska M."/>
            <person name="Maciag T."/>
            <person name="Kaczynski Z."/>
            <person name="Czerwicka M."/>
            <person name="Jafra S."/>
        </authorList>
    </citation>
    <scope>NUCLEOTIDE SEQUENCE [LARGE SCALE GENOMIC DNA]</scope>
    <source>
        <strain evidence="1 2">A44</strain>
    </source>
</reference>
<evidence type="ECO:0000313" key="2">
    <source>
        <dbReference type="Proteomes" id="UP000215256"/>
    </source>
</evidence>